<dbReference type="AlphaFoldDB" id="F4KJV7"/>
<proteinExistence type="predicted"/>
<feature type="domain" description="Bacterial repeat" evidence="4">
    <location>
        <begin position="384"/>
        <end position="454"/>
    </location>
</feature>
<dbReference type="Pfam" id="PF18998">
    <property type="entry name" value="Flg_new_2"/>
    <property type="match status" value="1"/>
</dbReference>
<sequence>MKTATKTLFCALLLILPLLATAQATGDETQTTTPTIVLTTETSVGDTIWLSFETDDWEDPIIEGLTPTGESTFAGNQYTVTSPTIKLMGEITDLGCQEIKLTAIDLSGISCLQQLNCSGNQLTELNIGDNTALSMLYCQQNKLQQLDLSKCKDLYEVYCFDNQLQSLKLGASLPSFTMLKAANNQLTAIDLSGCPNVKVVDLGTNNIDHLDLANNGAITWLLVANNKLTDIDLSAQTKLVRLDCYNNQLSSLDLSPLEQLTVLAAESNQLQDIDVSHCPKLQVMSVEHNVIKTMDLSQNPELKSIWCIENRIYPNDMQALVTSLLQKEGAKLVAVNTHSDKEQNVILKAQVAEANAKGWTVYDFNPETKDLIPYEGSDTTFLHVTLSVGEGGTAKVLEVTDPERVPFATEIKIEATPDEGYELESIKAGDQDITEDKVYLVTKDVEITVTFHRVKSIADPTKRQELTITPNPARDLARVYGLKPYSDISIYTQEGKRMATIQADDLGQGEIDLSSYPSGKYLVIAEEHNGWLIVR</sequence>
<feature type="chain" id="PRO_5003310021" description="Bacterial repeat domain-containing protein" evidence="3">
    <location>
        <begin position="23"/>
        <end position="535"/>
    </location>
</feature>
<dbReference type="InterPro" id="IPR032675">
    <property type="entry name" value="LRR_dom_sf"/>
</dbReference>
<reference evidence="6" key="1">
    <citation type="submission" date="2011-04" db="EMBL/GenBank/DDBJ databases">
        <title>The complete genome of Porphyromonas asaccharolytica DSM 20707.</title>
        <authorList>
            <person name="Lucas S."/>
            <person name="Han J."/>
            <person name="Lapidus A."/>
            <person name="Bruce D."/>
            <person name="Goodwin L."/>
            <person name="Pitluck S."/>
            <person name="Peters L."/>
            <person name="Kyrpides N."/>
            <person name="Mavromatis K."/>
            <person name="Ivanova N."/>
            <person name="Ovchinnikova G."/>
            <person name="Pagani I."/>
            <person name="Lu M."/>
            <person name="Detter J.C."/>
            <person name="Tapia R."/>
            <person name="Han C."/>
            <person name="Land M."/>
            <person name="Hauser L."/>
            <person name="Markowitz V."/>
            <person name="Cheng J.-F."/>
            <person name="Hugenholtz P."/>
            <person name="Woyke T."/>
            <person name="Wu D."/>
            <person name="Gronow S."/>
            <person name="Wellnitz S."/>
            <person name="Brambilla E."/>
            <person name="Klenk H.-P."/>
            <person name="Eisen J.A."/>
        </authorList>
    </citation>
    <scope>NUCLEOTIDE SEQUENCE [LARGE SCALE GENOMIC DNA]</scope>
    <source>
        <strain evidence="6">ATCC 25260 / DSM 20707 / VPI 4198</strain>
    </source>
</reference>
<dbReference type="PANTHER" id="PTHR47566">
    <property type="match status" value="1"/>
</dbReference>
<dbReference type="RefSeq" id="WP_013760219.1">
    <property type="nucleotide sequence ID" value="NC_015501.1"/>
</dbReference>
<evidence type="ECO:0000256" key="1">
    <source>
        <dbReference type="ARBA" id="ARBA00022614"/>
    </source>
</evidence>
<dbReference type="PANTHER" id="PTHR47566:SF1">
    <property type="entry name" value="PROTEIN NUD1"/>
    <property type="match status" value="1"/>
</dbReference>
<gene>
    <name evidence="5" type="ordered locus">Poras_0735</name>
</gene>
<evidence type="ECO:0000313" key="5">
    <source>
        <dbReference type="EMBL" id="AEE12682.1"/>
    </source>
</evidence>
<protein>
    <recommendedName>
        <fullName evidence="4">Bacterial repeat domain-containing protein</fullName>
    </recommendedName>
</protein>
<dbReference type="SUPFAM" id="SSF52058">
    <property type="entry name" value="L domain-like"/>
    <property type="match status" value="1"/>
</dbReference>
<evidence type="ECO:0000259" key="4">
    <source>
        <dbReference type="Pfam" id="PF18998"/>
    </source>
</evidence>
<dbReference type="STRING" id="879243.Poras_0735"/>
<dbReference type="KEGG" id="pah:Poras_0735"/>
<name>F4KJV7_PORAD</name>
<accession>F4KJV7</accession>
<keyword evidence="6" id="KW-1185">Reference proteome</keyword>
<keyword evidence="3" id="KW-0732">Signal</keyword>
<dbReference type="Gene3D" id="3.80.10.10">
    <property type="entry name" value="Ribonuclease Inhibitor"/>
    <property type="match status" value="1"/>
</dbReference>
<dbReference type="EMBL" id="CP002689">
    <property type="protein sequence ID" value="AEE12682.1"/>
    <property type="molecule type" value="Genomic_DNA"/>
</dbReference>
<evidence type="ECO:0000313" key="6">
    <source>
        <dbReference type="Proteomes" id="UP000006545"/>
    </source>
</evidence>
<evidence type="ECO:0000256" key="3">
    <source>
        <dbReference type="SAM" id="SignalP"/>
    </source>
</evidence>
<dbReference type="eggNOG" id="COG4886">
    <property type="taxonomic scope" value="Bacteria"/>
</dbReference>
<keyword evidence="1" id="KW-0433">Leucine-rich repeat</keyword>
<dbReference type="InterPro" id="IPR044060">
    <property type="entry name" value="Bacterial_rp_domain"/>
</dbReference>
<organism evidence="5 6">
    <name type="scientific">Porphyromonas asaccharolytica (strain ATCC 25260 / DSM 20707 / BCRC 10618 / CCUG 7834 / JCM 6326 / LMG 13178 / VPI 4198 / B440)</name>
    <name type="common">Bacteroides asaccharolyticus</name>
    <dbReference type="NCBI Taxonomy" id="879243"/>
    <lineage>
        <taxon>Bacteria</taxon>
        <taxon>Pseudomonadati</taxon>
        <taxon>Bacteroidota</taxon>
        <taxon>Bacteroidia</taxon>
        <taxon>Bacteroidales</taxon>
        <taxon>Porphyromonadaceae</taxon>
        <taxon>Porphyromonas</taxon>
    </lineage>
</organism>
<dbReference type="Proteomes" id="UP000006545">
    <property type="component" value="Chromosome"/>
</dbReference>
<dbReference type="HOGENOM" id="CLU_022366_0_0_10"/>
<dbReference type="OrthoDB" id="1013167at2"/>
<keyword evidence="2" id="KW-0677">Repeat</keyword>
<dbReference type="GO" id="GO:0035591">
    <property type="term" value="F:signaling adaptor activity"/>
    <property type="evidence" value="ECO:0007669"/>
    <property type="project" value="TreeGrafter"/>
</dbReference>
<dbReference type="InterPro" id="IPR052574">
    <property type="entry name" value="CDIRP"/>
</dbReference>
<evidence type="ECO:0000256" key="2">
    <source>
        <dbReference type="ARBA" id="ARBA00022737"/>
    </source>
</evidence>
<feature type="signal peptide" evidence="3">
    <location>
        <begin position="1"/>
        <end position="22"/>
    </location>
</feature>